<dbReference type="Pfam" id="PF03976">
    <property type="entry name" value="PPK2"/>
    <property type="match status" value="1"/>
</dbReference>
<keyword evidence="2 4" id="KW-0808">Transferase</keyword>
<dbReference type="OrthoDB" id="9775224at2"/>
<protein>
    <recommendedName>
        <fullName evidence="4">ADP/GDP-polyphosphate phosphotransferase</fullName>
        <ecNumber evidence="4">2.7.4.-</ecNumber>
    </recommendedName>
    <alternativeName>
        <fullName evidence="4">Polyphosphate kinase PPK2</fullName>
    </alternativeName>
</protein>
<keyword evidence="3 4" id="KW-0418">Kinase</keyword>
<evidence type="ECO:0000313" key="7">
    <source>
        <dbReference type="Proteomes" id="UP000245812"/>
    </source>
</evidence>
<dbReference type="NCBIfam" id="TIGR03707">
    <property type="entry name" value="PPK2_P_aer"/>
    <property type="match status" value="1"/>
</dbReference>
<dbReference type="Gene3D" id="3.40.50.300">
    <property type="entry name" value="P-loop containing nucleotide triphosphate hydrolases"/>
    <property type="match status" value="1"/>
</dbReference>
<dbReference type="InterPro" id="IPR022488">
    <property type="entry name" value="PPK2-related"/>
</dbReference>
<dbReference type="EMBL" id="QGHC01000006">
    <property type="protein sequence ID" value="PWK87537.1"/>
    <property type="molecule type" value="Genomic_DNA"/>
</dbReference>
<dbReference type="PIRSF" id="PIRSF028756">
    <property type="entry name" value="PPK2_prd"/>
    <property type="match status" value="1"/>
</dbReference>
<evidence type="ECO:0000259" key="5">
    <source>
        <dbReference type="Pfam" id="PF03976"/>
    </source>
</evidence>
<dbReference type="PANTHER" id="PTHR34383:SF1">
    <property type="entry name" value="ADP-POLYPHOSPHATE PHOSPHOTRANSFERASE"/>
    <property type="match status" value="1"/>
</dbReference>
<evidence type="ECO:0000256" key="2">
    <source>
        <dbReference type="ARBA" id="ARBA00022679"/>
    </source>
</evidence>
<reference evidence="6 7" key="1">
    <citation type="submission" date="2018-05" db="EMBL/GenBank/DDBJ databases">
        <title>Genomic Encyclopedia of Type Strains, Phase IV (KMG-IV): sequencing the most valuable type-strain genomes for metagenomic binning, comparative biology and taxonomic classification.</title>
        <authorList>
            <person name="Goeker M."/>
        </authorList>
    </citation>
    <scope>NUCLEOTIDE SEQUENCE [LARGE SCALE GENOMIC DNA]</scope>
    <source>
        <strain evidence="6 7">DSM 14263</strain>
    </source>
</reference>
<proteinExistence type="inferred from homology"/>
<evidence type="ECO:0000256" key="3">
    <source>
        <dbReference type="ARBA" id="ARBA00022777"/>
    </source>
</evidence>
<accession>A0A316I4D8</accession>
<dbReference type="GO" id="GO:0006793">
    <property type="term" value="P:phosphorus metabolic process"/>
    <property type="evidence" value="ECO:0007669"/>
    <property type="project" value="InterPro"/>
</dbReference>
<feature type="domain" description="Polyphosphate kinase-2-related" evidence="5">
    <location>
        <begin position="6"/>
        <end position="222"/>
    </location>
</feature>
<keyword evidence="7" id="KW-1185">Reference proteome</keyword>
<dbReference type="InterPro" id="IPR016898">
    <property type="entry name" value="Polyphosphate_phosphotransfera"/>
</dbReference>
<dbReference type="SUPFAM" id="SSF52540">
    <property type="entry name" value="P-loop containing nucleoside triphosphate hydrolases"/>
    <property type="match status" value="1"/>
</dbReference>
<evidence type="ECO:0000313" key="6">
    <source>
        <dbReference type="EMBL" id="PWK87537.1"/>
    </source>
</evidence>
<dbReference type="GO" id="GO:0008976">
    <property type="term" value="F:polyphosphate kinase activity"/>
    <property type="evidence" value="ECO:0007669"/>
    <property type="project" value="UniProtKB-UniRule"/>
</dbReference>
<comment type="function">
    <text evidence="4">Uses inorganic polyphosphate (polyP) as a donor to convert GDP to GTP or ADP to ATP.</text>
</comment>
<comment type="caution">
    <text evidence="6">The sequence shown here is derived from an EMBL/GenBank/DDBJ whole genome shotgun (WGS) entry which is preliminary data.</text>
</comment>
<dbReference type="RefSeq" id="WP_109723363.1">
    <property type="nucleotide sequence ID" value="NZ_MSZV01000059.1"/>
</dbReference>
<comment type="subunit">
    <text evidence="4">Homotetramer.</text>
</comment>
<dbReference type="EC" id="2.7.4.-" evidence="4"/>
<name>A0A316I4D8_9GAMM</name>
<dbReference type="InterPro" id="IPR027417">
    <property type="entry name" value="P-loop_NTPase"/>
</dbReference>
<dbReference type="AlphaFoldDB" id="A0A316I4D8"/>
<evidence type="ECO:0000256" key="4">
    <source>
        <dbReference type="RuleBase" id="RU369062"/>
    </source>
</evidence>
<gene>
    <name evidence="6" type="ORF">C7456_10625</name>
</gene>
<organism evidence="6 7">
    <name type="scientific">Fulvimonas soli</name>
    <dbReference type="NCBI Taxonomy" id="155197"/>
    <lineage>
        <taxon>Bacteria</taxon>
        <taxon>Pseudomonadati</taxon>
        <taxon>Pseudomonadota</taxon>
        <taxon>Gammaproteobacteria</taxon>
        <taxon>Lysobacterales</taxon>
        <taxon>Rhodanobacteraceae</taxon>
        <taxon>Fulvimonas</taxon>
    </lineage>
</organism>
<evidence type="ECO:0000256" key="1">
    <source>
        <dbReference type="ARBA" id="ARBA00009924"/>
    </source>
</evidence>
<comment type="similarity">
    <text evidence="1 4">Belongs to the polyphosphate kinase 2 (PPK2) family. Class I subfamily.</text>
</comment>
<sequence>MAKPKPLEQLQLELVRLQYWLKCTGQRLLVIFEGRDAAGKGGTIKRITEPLDTRGYRIVALDKPDSREATQWYFQRYVPHLPAAGEFVLFDRSWYNRAVVEPAMGFCTEAQYRAFLDAVPAFEKLLVDDGILLLKYWLAVDQKEQEQRFAERAHDPLKRWKLSPVDLKARTKYAQMGKLRDTMIERTHTAHAPWFVVDFNDQKRGRLNLIHHLLAQLPYREQDIPAVELPRLKDKPRREKVTAKALRVPEVY</sequence>
<dbReference type="InterPro" id="IPR022486">
    <property type="entry name" value="PPK2_PA0141"/>
</dbReference>
<dbReference type="PANTHER" id="PTHR34383">
    <property type="entry name" value="POLYPHOSPHATE:AMP PHOSPHOTRANSFERASE-RELATED"/>
    <property type="match status" value="1"/>
</dbReference>
<dbReference type="Proteomes" id="UP000245812">
    <property type="component" value="Unassembled WGS sequence"/>
</dbReference>